<dbReference type="Pfam" id="PF10633">
    <property type="entry name" value="NPCBM_assoc"/>
    <property type="match status" value="2"/>
</dbReference>
<keyword evidence="1" id="KW-0378">Hydrolase</keyword>
<dbReference type="InterPro" id="IPR008979">
    <property type="entry name" value="Galactose-bd-like_sf"/>
</dbReference>
<name>A0ABP6S4F6_9ACTN</name>
<dbReference type="SUPFAM" id="SSF53649">
    <property type="entry name" value="Alkaline phosphatase-like"/>
    <property type="match status" value="1"/>
</dbReference>
<dbReference type="InterPro" id="IPR013783">
    <property type="entry name" value="Ig-like_fold"/>
</dbReference>
<dbReference type="InterPro" id="IPR018905">
    <property type="entry name" value="A-galactase_NEW3"/>
</dbReference>
<reference evidence="7" key="2">
    <citation type="journal article" date="2019" name="Int. J. Syst. Evol. Microbiol.">
        <title>The Global Catalogue of Microorganisms (GCM) 10K type strain sequencing project: providing services to taxonomists for standard genome sequencing and annotation.</title>
        <authorList>
            <consortium name="The Broad Institute Genomics Platform"/>
            <consortium name="The Broad Institute Genome Sequencing Center for Infectious Disease"/>
            <person name="Wu L."/>
            <person name="Ma J."/>
        </authorList>
    </citation>
    <scope>NUCLEOTIDE SEQUENCE [LARGE SCALE GENOMIC DNA]</scope>
    <source>
        <strain evidence="7">JCM 9651</strain>
    </source>
</reference>
<protein>
    <recommendedName>
        <fullName evidence="4">Ricin B lectin domain-containing protein</fullName>
    </recommendedName>
</protein>
<evidence type="ECO:0000256" key="3">
    <source>
        <dbReference type="SAM" id="SignalP"/>
    </source>
</evidence>
<evidence type="ECO:0000259" key="4">
    <source>
        <dbReference type="SMART" id="SM00458"/>
    </source>
</evidence>
<dbReference type="PANTHER" id="PTHR31956">
    <property type="entry name" value="NON-SPECIFIC PHOSPHOLIPASE C4-RELATED"/>
    <property type="match status" value="1"/>
</dbReference>
<feature type="signal peptide" evidence="3">
    <location>
        <begin position="1"/>
        <end position="28"/>
    </location>
</feature>
<reference evidence="5" key="3">
    <citation type="submission" date="2023-12" db="EMBL/GenBank/DDBJ databases">
        <authorList>
            <person name="Sun Q."/>
            <person name="Inoue M."/>
        </authorList>
    </citation>
    <scope>NUCLEOTIDE SEQUENCE</scope>
    <source>
        <strain evidence="5">JCM 9651</strain>
    </source>
</reference>
<accession>A0ABP6S4F6</accession>
<dbReference type="InterPro" id="IPR000772">
    <property type="entry name" value="Ricin_B_lectin"/>
</dbReference>
<organism evidence="5 7">
    <name type="scientific">Streptomyces sannanensis</name>
    <dbReference type="NCBI Taxonomy" id="285536"/>
    <lineage>
        <taxon>Bacteria</taxon>
        <taxon>Bacillati</taxon>
        <taxon>Actinomycetota</taxon>
        <taxon>Actinomycetes</taxon>
        <taxon>Kitasatosporales</taxon>
        <taxon>Streptomycetaceae</taxon>
        <taxon>Streptomyces</taxon>
    </lineage>
</organism>
<feature type="chain" id="PRO_5045029796" description="Ricin B lectin domain-containing protein" evidence="3">
    <location>
        <begin position="29"/>
        <end position="803"/>
    </location>
</feature>
<dbReference type="PANTHER" id="PTHR31956:SF1">
    <property type="entry name" value="NON-SPECIFIC PHOSPHOLIPASE C1"/>
    <property type="match status" value="1"/>
</dbReference>
<dbReference type="SUPFAM" id="SSF49785">
    <property type="entry name" value="Galactose-binding domain-like"/>
    <property type="match status" value="1"/>
</dbReference>
<dbReference type="Gene3D" id="3.40.720.10">
    <property type="entry name" value="Alkaline Phosphatase, subunit A"/>
    <property type="match status" value="1"/>
</dbReference>
<dbReference type="PROSITE" id="PS50231">
    <property type="entry name" value="RICIN_B_LECTIN"/>
    <property type="match status" value="1"/>
</dbReference>
<sequence length="803" mass="84550">MRIARPSTRGLIASALLACIALPGAVSAAAETPDAAPSAAAPAVVVAPPEVPKPDHVVMVMMENKGYDDILKNPSTRPQDQVPYIKSLEAQGASFTDSYGLQHPSLPNYYALLSASDIVKTNTHPAPSSVDTDNLANQLVTHGYTFANHANQAKPTQWFRFKTTPGTAANLNPMDKRLEQFPTTPEGFEKLPTVSFVVGNGDQSMHDGTLAQGDAWVKKTFDSYIQWAKTHNSMFVLTWDEDNFTPVNRIPTIMVGPMVKAGEYSERINHYNVTKTLLDMYGLDHINHTADPDVATITDAFDLSQTERLQGMAGRCLENHRTDPAKPGELGLWHCESAADQQWVRHGDGTIRNADQCVTATADGKTGLADCDGTPAQTWHPKTNGSLLNPASGRCLTVPGADIANGTPAELRDCDGTTSQKWIVPGYNAEHSLTVDAPTFVKPGSTATVTTTYTNDVSPMALSQASVNLTVPNGWTAEATSPAKVTALEPGQSVKTTWTVTAPADAKPGDPALSAQATFKNAKSTDEDTSTIRVGYNPVDAIAATPAGLDLVAGHSTSVRVNVANNTAAGTDVTVQADVPSGWTASAPQPVTLNAWESKTVTFSLTPPQDAFGHATVTLSVDGEFPASSTVPASVGKPIMMAGETDASSHEFALAPNRYSAYPSTFPNDVTFTAGVSNPATAWSYIQPGPRDSWAGSKPHTFTLNFNLATAPSSDLTFTAWLQDTHPTAPPALAIGLNGAELSNVQTAAGGGGGATSANNTKPSTLNVTLPAANLKAGDNTVTITTTGGSWAVYDSFAIRQLP</sequence>
<keyword evidence="3" id="KW-0732">Signal</keyword>
<evidence type="ECO:0000313" key="7">
    <source>
        <dbReference type="Proteomes" id="UP001499990"/>
    </source>
</evidence>
<dbReference type="Proteomes" id="UP001499990">
    <property type="component" value="Unassembled WGS sequence"/>
</dbReference>
<comment type="caution">
    <text evidence="5">The sequence shown here is derived from an EMBL/GenBank/DDBJ whole genome shotgun (WGS) entry which is preliminary data.</text>
</comment>
<dbReference type="Pfam" id="PF04185">
    <property type="entry name" value="Phosphoesterase"/>
    <property type="match status" value="1"/>
</dbReference>
<evidence type="ECO:0000313" key="6">
    <source>
        <dbReference type="EMBL" id="GAA3379919.1"/>
    </source>
</evidence>
<proteinExistence type="predicted"/>
<dbReference type="Pfam" id="PF14683">
    <property type="entry name" value="CBM-like"/>
    <property type="match status" value="1"/>
</dbReference>
<dbReference type="EMBL" id="BAAAYL010000001">
    <property type="protein sequence ID" value="GAA3379919.1"/>
    <property type="molecule type" value="Genomic_DNA"/>
</dbReference>
<dbReference type="InterPro" id="IPR035992">
    <property type="entry name" value="Ricin_B-like_lectins"/>
</dbReference>
<evidence type="ECO:0000256" key="1">
    <source>
        <dbReference type="ARBA" id="ARBA00022801"/>
    </source>
</evidence>
<dbReference type="InterPro" id="IPR017850">
    <property type="entry name" value="Alkaline_phosphatase_core_sf"/>
</dbReference>
<evidence type="ECO:0000256" key="2">
    <source>
        <dbReference type="ARBA" id="ARBA00023026"/>
    </source>
</evidence>
<feature type="domain" description="Ricin B lectin" evidence="4">
    <location>
        <begin position="304"/>
        <end position="425"/>
    </location>
</feature>
<dbReference type="Gene3D" id="2.80.10.50">
    <property type="match status" value="1"/>
</dbReference>
<dbReference type="Pfam" id="PF00652">
    <property type="entry name" value="Ricin_B_lectin"/>
    <property type="match status" value="1"/>
</dbReference>
<dbReference type="Gene3D" id="2.60.40.10">
    <property type="entry name" value="Immunoglobulins"/>
    <property type="match status" value="2"/>
</dbReference>
<dbReference type="SMART" id="SM00458">
    <property type="entry name" value="RICIN"/>
    <property type="match status" value="1"/>
</dbReference>
<reference evidence="5" key="1">
    <citation type="journal article" date="2014" name="Int. J. Syst. Evol. Microbiol.">
        <title>Complete genome of a new Firmicutes species belonging to the dominant human colonic microbiota ('Ruminococcus bicirculans') reveals two chromosomes and a selective capacity to utilize plant glucans.</title>
        <authorList>
            <consortium name="NISC Comparative Sequencing Program"/>
            <person name="Wegmann U."/>
            <person name="Louis P."/>
            <person name="Goesmann A."/>
            <person name="Henrissat B."/>
            <person name="Duncan S.H."/>
            <person name="Flint H.J."/>
        </authorList>
    </citation>
    <scope>NUCLEOTIDE SEQUENCE</scope>
    <source>
        <strain evidence="5">JCM 9651</strain>
    </source>
</reference>
<dbReference type="InterPro" id="IPR007312">
    <property type="entry name" value="Phosphoesterase"/>
</dbReference>
<keyword evidence="2" id="KW-0843">Virulence</keyword>
<dbReference type="InterPro" id="IPR029411">
    <property type="entry name" value="RG-lyase_III"/>
</dbReference>
<dbReference type="SUPFAM" id="SSF50370">
    <property type="entry name" value="Ricin B-like lectins"/>
    <property type="match status" value="1"/>
</dbReference>
<keyword evidence="7" id="KW-1185">Reference proteome</keyword>
<evidence type="ECO:0000313" key="5">
    <source>
        <dbReference type="EMBL" id="GAA3367778.1"/>
    </source>
</evidence>
<dbReference type="EMBL" id="BAAAYL010000001">
    <property type="protein sequence ID" value="GAA3367778.1"/>
    <property type="molecule type" value="Genomic_DNA"/>
</dbReference>
<gene>
    <name evidence="5" type="ORF">GCM10020367_03400</name>
    <name evidence="6" type="ORF">GCM10020367_65440</name>
</gene>